<evidence type="ECO:0000313" key="3">
    <source>
        <dbReference type="Proteomes" id="UP000023152"/>
    </source>
</evidence>
<dbReference type="InterPro" id="IPR016181">
    <property type="entry name" value="Acyl_CoA_acyltransferase"/>
</dbReference>
<dbReference type="Pfam" id="PF00583">
    <property type="entry name" value="Acetyltransf_1"/>
    <property type="match status" value="1"/>
</dbReference>
<name>X6P7T9_RETFI</name>
<evidence type="ECO:0000313" key="2">
    <source>
        <dbReference type="EMBL" id="ETO34134.1"/>
    </source>
</evidence>
<sequence>MSIHALDLLDNVFELVDKEPVVEYVILKEEHVSEALKVLNDAFQYDEVKEPPNQHVPYRIFIDFYGDWIAHFWQKQTFVAALHKYNRSVIGICLGEHYDDTTIPPPYNDILYDVEKEKPYIEKIFALCDDLKLEWVRKHREKGPMFYIEILAVQYKYRNRGIATNLIRESVRIAQQLKPQFGFHTVFAECANVRFTLFFFLIL</sequence>
<evidence type="ECO:0000259" key="1">
    <source>
        <dbReference type="Pfam" id="PF00583"/>
    </source>
</evidence>
<gene>
    <name evidence="2" type="ORF">RFI_02960</name>
</gene>
<accession>X6P7T9</accession>
<dbReference type="OrthoDB" id="2115692at2759"/>
<keyword evidence="3" id="KW-1185">Reference proteome</keyword>
<feature type="domain" description="N-acetyltransferase" evidence="1">
    <location>
        <begin position="87"/>
        <end position="190"/>
    </location>
</feature>
<comment type="caution">
    <text evidence="2">The sequence shown here is derived from an EMBL/GenBank/DDBJ whole genome shotgun (WGS) entry which is preliminary data.</text>
</comment>
<protein>
    <recommendedName>
        <fullName evidence="1">N-acetyltransferase domain-containing protein</fullName>
    </recommendedName>
</protein>
<dbReference type="Proteomes" id="UP000023152">
    <property type="component" value="Unassembled WGS sequence"/>
</dbReference>
<dbReference type="GO" id="GO:0016747">
    <property type="term" value="F:acyltransferase activity, transferring groups other than amino-acyl groups"/>
    <property type="evidence" value="ECO:0007669"/>
    <property type="project" value="InterPro"/>
</dbReference>
<dbReference type="InterPro" id="IPR000182">
    <property type="entry name" value="GNAT_dom"/>
</dbReference>
<dbReference type="AlphaFoldDB" id="X6P7T9"/>
<dbReference type="EMBL" id="ASPP01002847">
    <property type="protein sequence ID" value="ETO34134.1"/>
    <property type="molecule type" value="Genomic_DNA"/>
</dbReference>
<dbReference type="Gene3D" id="3.40.630.30">
    <property type="match status" value="1"/>
</dbReference>
<reference evidence="2 3" key="1">
    <citation type="journal article" date="2013" name="Curr. Biol.">
        <title>The Genome of the Foraminiferan Reticulomyxa filosa.</title>
        <authorList>
            <person name="Glockner G."/>
            <person name="Hulsmann N."/>
            <person name="Schleicher M."/>
            <person name="Noegel A.A."/>
            <person name="Eichinger L."/>
            <person name="Gallinger C."/>
            <person name="Pawlowski J."/>
            <person name="Sierra R."/>
            <person name="Euteneuer U."/>
            <person name="Pillet L."/>
            <person name="Moustafa A."/>
            <person name="Platzer M."/>
            <person name="Groth M."/>
            <person name="Szafranski K."/>
            <person name="Schliwa M."/>
        </authorList>
    </citation>
    <scope>NUCLEOTIDE SEQUENCE [LARGE SCALE GENOMIC DNA]</scope>
</reference>
<organism evidence="2 3">
    <name type="scientific">Reticulomyxa filosa</name>
    <dbReference type="NCBI Taxonomy" id="46433"/>
    <lineage>
        <taxon>Eukaryota</taxon>
        <taxon>Sar</taxon>
        <taxon>Rhizaria</taxon>
        <taxon>Retaria</taxon>
        <taxon>Foraminifera</taxon>
        <taxon>Monothalamids</taxon>
        <taxon>Reticulomyxidae</taxon>
        <taxon>Reticulomyxa</taxon>
    </lineage>
</organism>
<proteinExistence type="predicted"/>
<dbReference type="CDD" id="cd04301">
    <property type="entry name" value="NAT_SF"/>
    <property type="match status" value="1"/>
</dbReference>
<dbReference type="SUPFAM" id="SSF55729">
    <property type="entry name" value="Acyl-CoA N-acyltransferases (Nat)"/>
    <property type="match status" value="1"/>
</dbReference>